<dbReference type="PANTHER" id="PTHR45023">
    <property type="match status" value="1"/>
</dbReference>
<evidence type="ECO:0000313" key="3">
    <source>
        <dbReference type="Proteomes" id="UP000075243"/>
    </source>
</evidence>
<feature type="compositionally biased region" description="Polar residues" evidence="1">
    <location>
        <begin position="182"/>
        <end position="192"/>
    </location>
</feature>
<accession>A0A151SJ99</accession>
<name>A0A151SJ99_CAJCA</name>
<dbReference type="STRING" id="3821.A0A151SJ99"/>
<evidence type="ECO:0008006" key="4">
    <source>
        <dbReference type="Google" id="ProtNLM"/>
    </source>
</evidence>
<dbReference type="Proteomes" id="UP000075243">
    <property type="component" value="Chromosome 11"/>
</dbReference>
<dbReference type="PANTHER" id="PTHR45023:SF4">
    <property type="entry name" value="GLYCINE-RICH PROTEIN-RELATED"/>
    <property type="match status" value="1"/>
</dbReference>
<dbReference type="AlphaFoldDB" id="A0A151SJ99"/>
<evidence type="ECO:0000313" key="2">
    <source>
        <dbReference type="EMBL" id="KYP54853.1"/>
    </source>
</evidence>
<evidence type="ECO:0000256" key="1">
    <source>
        <dbReference type="SAM" id="MobiDB-lite"/>
    </source>
</evidence>
<proteinExistence type="predicted"/>
<organism evidence="2 3">
    <name type="scientific">Cajanus cajan</name>
    <name type="common">Pigeon pea</name>
    <name type="synonym">Cajanus indicus</name>
    <dbReference type="NCBI Taxonomy" id="3821"/>
    <lineage>
        <taxon>Eukaryota</taxon>
        <taxon>Viridiplantae</taxon>
        <taxon>Streptophyta</taxon>
        <taxon>Embryophyta</taxon>
        <taxon>Tracheophyta</taxon>
        <taxon>Spermatophyta</taxon>
        <taxon>Magnoliopsida</taxon>
        <taxon>eudicotyledons</taxon>
        <taxon>Gunneridae</taxon>
        <taxon>Pentapetalae</taxon>
        <taxon>rosids</taxon>
        <taxon>fabids</taxon>
        <taxon>Fabales</taxon>
        <taxon>Fabaceae</taxon>
        <taxon>Papilionoideae</taxon>
        <taxon>50 kb inversion clade</taxon>
        <taxon>NPAAA clade</taxon>
        <taxon>indigoferoid/millettioid clade</taxon>
        <taxon>Phaseoleae</taxon>
        <taxon>Cajanus</taxon>
    </lineage>
</organism>
<keyword evidence="3" id="KW-1185">Reference proteome</keyword>
<sequence length="293" mass="33460">MYPPPILINSNIIFRPSNFFETGSPIGSVSESQVRLENITLDVGRQQGEEISTKKKSRVSFSVEEDNLLIQSWFNISKDPIVGVDQTGNSFWIRIKENYNNNRNQFSVRNPGQLKSRWFRINKAVQLFVGCYKQARDKKKVATQKKTSWQMHIKFTRKIDEPKWKSESMESSSKRSKISKSGQYSTSSNTDAANDCEEYDPTTPMSRPIGQKAAKRKSKGKVGETSSNKEELDNMTKAMLERSAAVKKLAKAKEAANFSAMYEILMKDTFGMIEKQLKDHELACNFIRRKLGD</sequence>
<dbReference type="EMBL" id="CM003613">
    <property type="protein sequence ID" value="KYP54853.1"/>
    <property type="molecule type" value="Genomic_DNA"/>
</dbReference>
<protein>
    <recommendedName>
        <fullName evidence="4">No apical meristem-associated C-terminal domain-containing protein</fullName>
    </recommendedName>
</protein>
<dbReference type="Gene3D" id="1.10.10.60">
    <property type="entry name" value="Homeodomain-like"/>
    <property type="match status" value="1"/>
</dbReference>
<feature type="region of interest" description="Disordered" evidence="1">
    <location>
        <begin position="162"/>
        <end position="232"/>
    </location>
</feature>
<dbReference type="OMA" id="THYKARW"/>
<reference evidence="2 3" key="1">
    <citation type="journal article" date="2012" name="Nat. Biotechnol.">
        <title>Draft genome sequence of pigeonpea (Cajanus cajan), an orphan legume crop of resource-poor farmers.</title>
        <authorList>
            <person name="Varshney R.K."/>
            <person name="Chen W."/>
            <person name="Li Y."/>
            <person name="Bharti A.K."/>
            <person name="Saxena R.K."/>
            <person name="Schlueter J.A."/>
            <person name="Donoghue M.T."/>
            <person name="Azam S."/>
            <person name="Fan G."/>
            <person name="Whaley A.M."/>
            <person name="Farmer A.D."/>
            <person name="Sheridan J."/>
            <person name="Iwata A."/>
            <person name="Tuteja R."/>
            <person name="Penmetsa R.V."/>
            <person name="Wu W."/>
            <person name="Upadhyaya H.D."/>
            <person name="Yang S.P."/>
            <person name="Shah T."/>
            <person name="Saxena K.B."/>
            <person name="Michael T."/>
            <person name="McCombie W.R."/>
            <person name="Yang B."/>
            <person name="Zhang G."/>
            <person name="Yang H."/>
            <person name="Wang J."/>
            <person name="Spillane C."/>
            <person name="Cook D.R."/>
            <person name="May G.D."/>
            <person name="Xu X."/>
            <person name="Jackson S.A."/>
        </authorList>
    </citation>
    <scope>NUCLEOTIDE SEQUENCE [LARGE SCALE GENOMIC DNA]</scope>
    <source>
        <strain evidence="3">cv. Asha</strain>
    </source>
</reference>
<gene>
    <name evidence="2" type="ORF">KK1_001053</name>
</gene>
<dbReference type="Gramene" id="C.cajan_01025.t">
    <property type="protein sequence ID" value="C.cajan_01025.t"/>
    <property type="gene ID" value="C.cajan_01025"/>
</dbReference>